<dbReference type="GeneID" id="63820306"/>
<dbReference type="EMBL" id="KV427610">
    <property type="protein sequence ID" value="KZT09973.1"/>
    <property type="molecule type" value="Genomic_DNA"/>
</dbReference>
<protein>
    <submittedName>
        <fullName evidence="1">Uncharacterized protein</fullName>
    </submittedName>
</protein>
<feature type="non-terminal residue" evidence="1">
    <location>
        <position position="99"/>
    </location>
</feature>
<sequence>YFTSKRNLHNGVALSLAQNVDPFDILAHRQGQDCLHLQDNQVGYYEQRIDQGITKIFRVNPSSIRLGHLVELQVSFWVIHSGKDTLRLINKLLSFCIID</sequence>
<accession>A0A165G8G1</accession>
<feature type="non-terminal residue" evidence="1">
    <location>
        <position position="1"/>
    </location>
</feature>
<evidence type="ECO:0000313" key="1">
    <source>
        <dbReference type="EMBL" id="KZT09973.1"/>
    </source>
</evidence>
<organism evidence="1 2">
    <name type="scientific">Laetiporus sulphureus 93-53</name>
    <dbReference type="NCBI Taxonomy" id="1314785"/>
    <lineage>
        <taxon>Eukaryota</taxon>
        <taxon>Fungi</taxon>
        <taxon>Dikarya</taxon>
        <taxon>Basidiomycota</taxon>
        <taxon>Agaricomycotina</taxon>
        <taxon>Agaricomycetes</taxon>
        <taxon>Polyporales</taxon>
        <taxon>Laetiporus</taxon>
    </lineage>
</organism>
<name>A0A165G8G1_9APHY</name>
<dbReference type="RefSeq" id="XP_040767713.1">
    <property type="nucleotide sequence ID" value="XM_040903275.1"/>
</dbReference>
<keyword evidence="2" id="KW-1185">Reference proteome</keyword>
<evidence type="ECO:0000313" key="2">
    <source>
        <dbReference type="Proteomes" id="UP000076871"/>
    </source>
</evidence>
<dbReference type="AlphaFoldDB" id="A0A165G8G1"/>
<proteinExistence type="predicted"/>
<dbReference type="OrthoDB" id="3267069at2759"/>
<gene>
    <name evidence="1" type="ORF">LAESUDRAFT_621241</name>
</gene>
<dbReference type="Proteomes" id="UP000076871">
    <property type="component" value="Unassembled WGS sequence"/>
</dbReference>
<dbReference type="InParanoid" id="A0A165G8G1"/>
<reference evidence="1 2" key="1">
    <citation type="journal article" date="2016" name="Mol. Biol. Evol.">
        <title>Comparative Genomics of Early-Diverging Mushroom-Forming Fungi Provides Insights into the Origins of Lignocellulose Decay Capabilities.</title>
        <authorList>
            <person name="Nagy L.G."/>
            <person name="Riley R."/>
            <person name="Tritt A."/>
            <person name="Adam C."/>
            <person name="Daum C."/>
            <person name="Floudas D."/>
            <person name="Sun H."/>
            <person name="Yadav J.S."/>
            <person name="Pangilinan J."/>
            <person name="Larsson K.H."/>
            <person name="Matsuura K."/>
            <person name="Barry K."/>
            <person name="Labutti K."/>
            <person name="Kuo R."/>
            <person name="Ohm R.A."/>
            <person name="Bhattacharya S.S."/>
            <person name="Shirouzu T."/>
            <person name="Yoshinaga Y."/>
            <person name="Martin F.M."/>
            <person name="Grigoriev I.V."/>
            <person name="Hibbett D.S."/>
        </authorList>
    </citation>
    <scope>NUCLEOTIDE SEQUENCE [LARGE SCALE GENOMIC DNA]</scope>
    <source>
        <strain evidence="1 2">93-53</strain>
    </source>
</reference>